<evidence type="ECO:0000256" key="3">
    <source>
        <dbReference type="ARBA" id="ARBA00022670"/>
    </source>
</evidence>
<keyword evidence="2 6" id="KW-0031">Aminopeptidase</keyword>
<dbReference type="OrthoDB" id="10041421at2759"/>
<dbReference type="PROSITE" id="PS00631">
    <property type="entry name" value="CYTOSOL_AP"/>
    <property type="match status" value="1"/>
</dbReference>
<dbReference type="FunCoup" id="A0A6P6XLW2">
    <property type="interactions" value="360"/>
</dbReference>
<proteinExistence type="inferred from homology"/>
<organism evidence="5 6">
    <name type="scientific">Dermatophagoides pteronyssinus</name>
    <name type="common">European house dust mite</name>
    <dbReference type="NCBI Taxonomy" id="6956"/>
    <lineage>
        <taxon>Eukaryota</taxon>
        <taxon>Metazoa</taxon>
        <taxon>Ecdysozoa</taxon>
        <taxon>Arthropoda</taxon>
        <taxon>Chelicerata</taxon>
        <taxon>Arachnida</taxon>
        <taxon>Acari</taxon>
        <taxon>Acariformes</taxon>
        <taxon>Sarcoptiformes</taxon>
        <taxon>Astigmata</taxon>
        <taxon>Psoroptidia</taxon>
        <taxon>Analgoidea</taxon>
        <taxon>Pyroglyphidae</taxon>
        <taxon>Dermatophagoidinae</taxon>
        <taxon>Dermatophagoides</taxon>
    </lineage>
</organism>
<comment type="similarity">
    <text evidence="1">Belongs to the peptidase M17 family.</text>
</comment>
<evidence type="ECO:0000256" key="1">
    <source>
        <dbReference type="ARBA" id="ARBA00009528"/>
    </source>
</evidence>
<reference evidence="6" key="1">
    <citation type="submission" date="2025-08" db="UniProtKB">
        <authorList>
            <consortium name="RefSeq"/>
        </authorList>
    </citation>
    <scope>IDENTIFICATION</scope>
    <source>
        <strain evidence="6">Airmid</strain>
    </source>
</reference>
<gene>
    <name evidence="6" type="primary">LOC113789178</name>
</gene>
<evidence type="ECO:0000256" key="2">
    <source>
        <dbReference type="ARBA" id="ARBA00022438"/>
    </source>
</evidence>
<dbReference type="PRINTS" id="PR00481">
    <property type="entry name" value="LAMNOPPTDASE"/>
</dbReference>
<dbReference type="GO" id="GO:0006508">
    <property type="term" value="P:proteolysis"/>
    <property type="evidence" value="ECO:0007669"/>
    <property type="project" value="UniProtKB-KW"/>
</dbReference>
<dbReference type="InParanoid" id="A0A6P6XLW2"/>
<dbReference type="InterPro" id="IPR000819">
    <property type="entry name" value="Peptidase_M17_C"/>
</dbReference>
<dbReference type="GO" id="GO:0030145">
    <property type="term" value="F:manganese ion binding"/>
    <property type="evidence" value="ECO:0007669"/>
    <property type="project" value="InterPro"/>
</dbReference>
<protein>
    <submittedName>
        <fullName evidence="6">Aminopeptidase W07G4.4</fullName>
    </submittedName>
</protein>
<dbReference type="Pfam" id="PF00883">
    <property type="entry name" value="Peptidase_M17"/>
    <property type="match status" value="1"/>
</dbReference>
<dbReference type="GO" id="GO:0005737">
    <property type="term" value="C:cytoplasm"/>
    <property type="evidence" value="ECO:0007669"/>
    <property type="project" value="InterPro"/>
</dbReference>
<keyword evidence="4" id="KW-0378">Hydrolase</keyword>
<evidence type="ECO:0000313" key="6">
    <source>
        <dbReference type="RefSeq" id="XP_027194475.1"/>
    </source>
</evidence>
<dbReference type="OMA" id="ISCFKAP"/>
<dbReference type="AlphaFoldDB" id="A0A6P6XLW2"/>
<dbReference type="CDD" id="cd00433">
    <property type="entry name" value="Peptidase_M17"/>
    <property type="match status" value="1"/>
</dbReference>
<dbReference type="SUPFAM" id="SSF53187">
    <property type="entry name" value="Zn-dependent exopeptidases"/>
    <property type="match status" value="1"/>
</dbReference>
<dbReference type="CTD" id="48450"/>
<sequence length="518" mass="57430">MPHRFGINLAPNSTDKKCDAFIIISYDDKLTFTRELEQYRKLIDEQKEYDIKYQIEGGMIVLPSSSFKRLIYTPVGPIDRDFDDVRTFMDAATRGLSRALKAGARMPLIVLPSNNGFNEQYSLYDLSILLGVYQILYVPLENREFKNLTKVDFIDFTNFCDVERETKIMKIAKAIECGRGVARDIGGSDPERMSAPNTASYIEALFENSSIKVEVISDLKIIEKEFPCLAAVNRASVERHAARVIFLSYEPEETPEKTIFLVGKGVTYDTGGCDIKSGGVMAGMHRDKCGAAAVAGFLETVNKLKPKKIRVYGAMAMVRNSIGPNGYVADELIVSRAGVRIRIGNTDAEGRMAMVDLLTYYKEKIIAENIQNAEMFTIATLTGHCCMAVGFEYSIILDNGPARKKKTAQLIQAAGDRVGDLFEVSTIRREDFKFNEGKSEYEEILQSNNAPSSRTPRGHQIPAAFLIQVSKLDQHGIDSDLPIPFSHIDIAGSSGSFPGVPTGAPIPALTARYLIDEF</sequence>
<keyword evidence="5" id="KW-1185">Reference proteome</keyword>
<evidence type="ECO:0000256" key="4">
    <source>
        <dbReference type="ARBA" id="ARBA00022801"/>
    </source>
</evidence>
<dbReference type="Gene3D" id="3.40.630.10">
    <property type="entry name" value="Zn peptidases"/>
    <property type="match status" value="1"/>
</dbReference>
<name>A0A6P6XLW2_DERPT</name>
<dbReference type="InterPro" id="IPR011356">
    <property type="entry name" value="Leucine_aapep/pepB"/>
</dbReference>
<dbReference type="PANTHER" id="PTHR11963:SF48">
    <property type="entry name" value="DIPEPTIDASE B, ISOFORM A"/>
    <property type="match status" value="1"/>
</dbReference>
<dbReference type="PANTHER" id="PTHR11963">
    <property type="entry name" value="LEUCINE AMINOPEPTIDASE-RELATED"/>
    <property type="match status" value="1"/>
</dbReference>
<dbReference type="Proteomes" id="UP000515146">
    <property type="component" value="Unplaced"/>
</dbReference>
<dbReference type="KEGG" id="dpte:113789178"/>
<accession>A0A6P6XLW2</accession>
<evidence type="ECO:0000313" key="5">
    <source>
        <dbReference type="Proteomes" id="UP000515146"/>
    </source>
</evidence>
<dbReference type="RefSeq" id="XP_027194475.1">
    <property type="nucleotide sequence ID" value="XM_027338674.1"/>
</dbReference>
<keyword evidence="3" id="KW-0645">Protease</keyword>
<dbReference type="GO" id="GO:0070006">
    <property type="term" value="F:metalloaminopeptidase activity"/>
    <property type="evidence" value="ECO:0007669"/>
    <property type="project" value="InterPro"/>
</dbReference>